<dbReference type="PATRIC" id="fig|749414.3.peg.9657"/>
<protein>
    <submittedName>
        <fullName evidence="1">Uncharacterized protein</fullName>
    </submittedName>
</protein>
<dbReference type="InterPro" id="IPR011044">
    <property type="entry name" value="Quino_amine_DH_bsu"/>
</dbReference>
<dbReference type="EMBL" id="CP002047">
    <property type="protein sequence ID" value="ADI12493.1"/>
    <property type="molecule type" value="Genomic_DNA"/>
</dbReference>
<dbReference type="KEGG" id="sbh:SBI_09375"/>
<evidence type="ECO:0000313" key="1">
    <source>
        <dbReference type="EMBL" id="ADI12493.1"/>
    </source>
</evidence>
<dbReference type="Proteomes" id="UP000000377">
    <property type="component" value="Chromosome"/>
</dbReference>
<evidence type="ECO:0000313" key="2">
    <source>
        <dbReference type="Proteomes" id="UP000000377"/>
    </source>
</evidence>
<dbReference type="AlphaFoldDB" id="D7C5W4"/>
<gene>
    <name evidence="1" type="ordered locus">SBI_09375</name>
</gene>
<sequence>MVLAGTERMMVVDSTGRVAWHTTYPTFGDAGGDAVPACGVFSSDGSELWAFIPVLGPYADENWVDDAERWVVRMSDWQITGRAESRYRGITDIITSPDGSRLGFAYFDGHHADGIWTAWHDNVESTPVRGGWFPLDVSPDGRHWLGGTWHDIVVGDFAGSAIRLNEDGQWDHWEFTPGACFLDPKQVLVAGRHDDEKNRHLLFRTDTLEPIGHIAYPAQFPDEQKCGFVRGHGDGTWLTMHIPGYERPEEGRLCRWATC</sequence>
<reference evidence="1 2" key="1">
    <citation type="journal article" date="2010" name="J. Bacteriol.">
        <title>Genome sequence of the milbemycin-producing bacterium Streptomyces bingchenggensis.</title>
        <authorList>
            <person name="Wang X.J."/>
            <person name="Yan Y.J."/>
            <person name="Zhang B."/>
            <person name="An J."/>
            <person name="Wang J.J."/>
            <person name="Tian J."/>
            <person name="Jiang L."/>
            <person name="Chen Y.H."/>
            <person name="Huang S.X."/>
            <person name="Yin M."/>
            <person name="Zhang J."/>
            <person name="Gao A.L."/>
            <person name="Liu C.X."/>
            <person name="Zhu Z.X."/>
            <person name="Xiang W.S."/>
        </authorList>
    </citation>
    <scope>NUCLEOTIDE SEQUENCE [LARGE SCALE GENOMIC DNA]</scope>
    <source>
        <strain evidence="1 2">BCW-1</strain>
    </source>
</reference>
<proteinExistence type="predicted"/>
<organism evidence="1 2">
    <name type="scientific">Streptomyces bingchenggensis (strain BCW-1)</name>
    <dbReference type="NCBI Taxonomy" id="749414"/>
    <lineage>
        <taxon>Bacteria</taxon>
        <taxon>Bacillati</taxon>
        <taxon>Actinomycetota</taxon>
        <taxon>Actinomycetes</taxon>
        <taxon>Kitasatosporales</taxon>
        <taxon>Streptomycetaceae</taxon>
        <taxon>Streptomyces</taxon>
    </lineage>
</organism>
<keyword evidence="2" id="KW-1185">Reference proteome</keyword>
<accession>D7C5W4</accession>
<dbReference type="SUPFAM" id="SSF50969">
    <property type="entry name" value="YVTN repeat-like/Quinoprotein amine dehydrogenase"/>
    <property type="match status" value="1"/>
</dbReference>
<dbReference type="HOGENOM" id="CLU_1073292_0_0_11"/>
<name>D7C5W4_STRBB</name>